<proteinExistence type="predicted"/>
<keyword evidence="2" id="KW-1185">Reference proteome</keyword>
<evidence type="ECO:0000313" key="2">
    <source>
        <dbReference type="Proteomes" id="UP001162992"/>
    </source>
</evidence>
<name>A0ACC2CWF9_DIPCM</name>
<gene>
    <name evidence="1" type="ORF">O6H91_08G036500</name>
</gene>
<organism evidence="1 2">
    <name type="scientific">Diphasiastrum complanatum</name>
    <name type="common">Issler's clubmoss</name>
    <name type="synonym">Lycopodium complanatum</name>
    <dbReference type="NCBI Taxonomy" id="34168"/>
    <lineage>
        <taxon>Eukaryota</taxon>
        <taxon>Viridiplantae</taxon>
        <taxon>Streptophyta</taxon>
        <taxon>Embryophyta</taxon>
        <taxon>Tracheophyta</taxon>
        <taxon>Lycopodiopsida</taxon>
        <taxon>Lycopodiales</taxon>
        <taxon>Lycopodiaceae</taxon>
        <taxon>Lycopodioideae</taxon>
        <taxon>Diphasiastrum</taxon>
    </lineage>
</organism>
<dbReference type="Proteomes" id="UP001162992">
    <property type="component" value="Chromosome 8"/>
</dbReference>
<comment type="caution">
    <text evidence="1">The sequence shown here is derived from an EMBL/GenBank/DDBJ whole genome shotgun (WGS) entry which is preliminary data.</text>
</comment>
<sequence>MEAASAPTARYITRLHTLPSSHSGGCADNVRVLRATAGSSILLKLNAPLTHKYKSSLNRRRSGGLSELQSFWKPKEDNLRLPRSIIAEYQQESAPVESQVEDEKELEEQTEKLVEVEHALQDLEEQTESLKGKFNGAVDRLEDETVNLQAPTEKAYADSTERAIGVLRDTTEQLREQTEKAKAVLATAIETAEKGKENLAFIAETAPEPIKDIAETALNAHSAGVPKKGAKIHDFCLGIPYGGLLAIGGLLSFIITGSTSAIRFGVILGGLILFSSVTSLKVWKRGESSMPFIKAQAAITLIIFARDVRRFLESKAFFPAAVMCLISAGMVGFYGYVYFSGGNPPKKAKADASVQGA</sequence>
<accession>A0ACC2CWF9</accession>
<reference evidence="2" key="1">
    <citation type="journal article" date="2024" name="Proc. Natl. Acad. Sci. U.S.A.">
        <title>Extraordinary preservation of gene collinearity over three hundred million years revealed in homosporous lycophytes.</title>
        <authorList>
            <person name="Li C."/>
            <person name="Wickell D."/>
            <person name="Kuo L.Y."/>
            <person name="Chen X."/>
            <person name="Nie B."/>
            <person name="Liao X."/>
            <person name="Peng D."/>
            <person name="Ji J."/>
            <person name="Jenkins J."/>
            <person name="Williams M."/>
            <person name="Shu S."/>
            <person name="Plott C."/>
            <person name="Barry K."/>
            <person name="Rajasekar S."/>
            <person name="Grimwood J."/>
            <person name="Han X."/>
            <person name="Sun S."/>
            <person name="Hou Z."/>
            <person name="He W."/>
            <person name="Dai G."/>
            <person name="Sun C."/>
            <person name="Schmutz J."/>
            <person name="Leebens-Mack J.H."/>
            <person name="Li F.W."/>
            <person name="Wang L."/>
        </authorList>
    </citation>
    <scope>NUCLEOTIDE SEQUENCE [LARGE SCALE GENOMIC DNA]</scope>
    <source>
        <strain evidence="2">cv. PW_Plant_1</strain>
    </source>
</reference>
<evidence type="ECO:0000313" key="1">
    <source>
        <dbReference type="EMBL" id="KAJ7546348.1"/>
    </source>
</evidence>
<protein>
    <submittedName>
        <fullName evidence="1">Uncharacterized protein</fullName>
    </submittedName>
</protein>
<dbReference type="EMBL" id="CM055099">
    <property type="protein sequence ID" value="KAJ7546348.1"/>
    <property type="molecule type" value="Genomic_DNA"/>
</dbReference>